<keyword evidence="3" id="KW-1185">Reference proteome</keyword>
<proteinExistence type="predicted"/>
<gene>
    <name evidence="2" type="ORF">Acr_08g0011500</name>
</gene>
<name>A0A7J0F248_9ERIC</name>
<feature type="region of interest" description="Disordered" evidence="1">
    <location>
        <begin position="124"/>
        <end position="160"/>
    </location>
</feature>
<accession>A0A7J0F248</accession>
<dbReference type="OrthoDB" id="1741920at2759"/>
<reference evidence="2 3" key="1">
    <citation type="submission" date="2019-07" db="EMBL/GenBank/DDBJ databases">
        <title>De Novo Assembly of kiwifruit Actinidia rufa.</title>
        <authorList>
            <person name="Sugita-Konishi S."/>
            <person name="Sato K."/>
            <person name="Mori E."/>
            <person name="Abe Y."/>
            <person name="Kisaki G."/>
            <person name="Hamano K."/>
            <person name="Suezawa K."/>
            <person name="Otani M."/>
            <person name="Fukuda T."/>
            <person name="Manabe T."/>
            <person name="Gomi K."/>
            <person name="Tabuchi M."/>
            <person name="Akimitsu K."/>
            <person name="Kataoka I."/>
        </authorList>
    </citation>
    <scope>NUCLEOTIDE SEQUENCE [LARGE SCALE GENOMIC DNA]</scope>
    <source>
        <strain evidence="3">cv. Fuchu</strain>
    </source>
</reference>
<evidence type="ECO:0000313" key="3">
    <source>
        <dbReference type="Proteomes" id="UP000585474"/>
    </source>
</evidence>
<dbReference type="Proteomes" id="UP000585474">
    <property type="component" value="Unassembled WGS sequence"/>
</dbReference>
<dbReference type="AlphaFoldDB" id="A0A7J0F248"/>
<protein>
    <submittedName>
        <fullName evidence="2">Uncharacterized protein</fullName>
    </submittedName>
</protein>
<comment type="caution">
    <text evidence="2">The sequence shown here is derived from an EMBL/GenBank/DDBJ whole genome shotgun (WGS) entry which is preliminary data.</text>
</comment>
<feature type="compositionally biased region" description="Polar residues" evidence="1">
    <location>
        <begin position="17"/>
        <end position="26"/>
    </location>
</feature>
<feature type="compositionally biased region" description="Polar residues" evidence="1">
    <location>
        <begin position="124"/>
        <end position="144"/>
    </location>
</feature>
<sequence>MNSSSSNREEDRRKETNSTSLSSLDSRFNQTLRNVQQLLKGRSFPGKVLISRKLDPLSDSSLRSPDIDRHFSDKDAGTSEQHDDFVEARLMILQFHPFRVILNSIFEHLIIKTIIHSSMEDEIQSNSKPNANSTVNKSRSSNVDDTSRESQKSTTGARATDSARLMKFKKAMSGPTIILGMLIFLGSTSS</sequence>
<organism evidence="2 3">
    <name type="scientific">Actinidia rufa</name>
    <dbReference type="NCBI Taxonomy" id="165716"/>
    <lineage>
        <taxon>Eukaryota</taxon>
        <taxon>Viridiplantae</taxon>
        <taxon>Streptophyta</taxon>
        <taxon>Embryophyta</taxon>
        <taxon>Tracheophyta</taxon>
        <taxon>Spermatophyta</taxon>
        <taxon>Magnoliopsida</taxon>
        <taxon>eudicotyledons</taxon>
        <taxon>Gunneridae</taxon>
        <taxon>Pentapetalae</taxon>
        <taxon>asterids</taxon>
        <taxon>Ericales</taxon>
        <taxon>Actinidiaceae</taxon>
        <taxon>Actinidia</taxon>
    </lineage>
</organism>
<evidence type="ECO:0000313" key="2">
    <source>
        <dbReference type="EMBL" id="GFY92754.1"/>
    </source>
</evidence>
<feature type="region of interest" description="Disordered" evidence="1">
    <location>
        <begin position="59"/>
        <end position="79"/>
    </location>
</feature>
<feature type="compositionally biased region" description="Basic and acidic residues" evidence="1">
    <location>
        <begin position="65"/>
        <end position="79"/>
    </location>
</feature>
<feature type="region of interest" description="Disordered" evidence="1">
    <location>
        <begin position="1"/>
        <end position="26"/>
    </location>
</feature>
<evidence type="ECO:0000256" key="1">
    <source>
        <dbReference type="SAM" id="MobiDB-lite"/>
    </source>
</evidence>
<feature type="compositionally biased region" description="Basic and acidic residues" evidence="1">
    <location>
        <begin position="7"/>
        <end position="16"/>
    </location>
</feature>
<dbReference type="EMBL" id="BJWL01000008">
    <property type="protein sequence ID" value="GFY92754.1"/>
    <property type="molecule type" value="Genomic_DNA"/>
</dbReference>